<dbReference type="PANTHER" id="PTHR11069">
    <property type="entry name" value="GLUCOSYLCERAMIDASE"/>
    <property type="match status" value="1"/>
</dbReference>
<feature type="signal peptide" evidence="5">
    <location>
        <begin position="1"/>
        <end position="18"/>
    </location>
</feature>
<dbReference type="GO" id="GO:0004348">
    <property type="term" value="F:glucosylceramidase activity"/>
    <property type="evidence" value="ECO:0007669"/>
    <property type="project" value="InterPro"/>
</dbReference>
<dbReference type="OrthoDB" id="2160638at2759"/>
<reference evidence="8" key="2">
    <citation type="submission" date="2015-01" db="EMBL/GenBank/DDBJ databases">
        <title>Evolutionary Origins and Diversification of the Mycorrhizal Mutualists.</title>
        <authorList>
            <consortium name="DOE Joint Genome Institute"/>
            <consortium name="Mycorrhizal Genomics Consortium"/>
            <person name="Kohler A."/>
            <person name="Kuo A."/>
            <person name="Nagy L.G."/>
            <person name="Floudas D."/>
            <person name="Copeland A."/>
            <person name="Barry K.W."/>
            <person name="Cichocki N."/>
            <person name="Veneault-Fourrey C."/>
            <person name="LaButti K."/>
            <person name="Lindquist E.A."/>
            <person name="Lipzen A."/>
            <person name="Lundell T."/>
            <person name="Morin E."/>
            <person name="Murat C."/>
            <person name="Riley R."/>
            <person name="Ohm R."/>
            <person name="Sun H."/>
            <person name="Tunlid A."/>
            <person name="Henrissat B."/>
            <person name="Grigoriev I.V."/>
            <person name="Hibbett D.S."/>
            <person name="Martin F."/>
        </authorList>
    </citation>
    <scope>NUCLEOTIDE SEQUENCE [LARGE SCALE GENOMIC DNA]</scope>
    <source>
        <strain evidence="8">MAFF 305830</strain>
    </source>
</reference>
<keyword evidence="4" id="KW-0326">Glycosidase</keyword>
<evidence type="ECO:0000256" key="1">
    <source>
        <dbReference type="ARBA" id="ARBA00005382"/>
    </source>
</evidence>
<protein>
    <submittedName>
        <fullName evidence="7">Glycoside hydrolase family 30 protein</fullName>
    </submittedName>
</protein>
<dbReference type="Gene3D" id="2.60.40.1180">
    <property type="entry name" value="Golgi alpha-mannosidase II"/>
    <property type="match status" value="1"/>
</dbReference>
<dbReference type="InterPro" id="IPR013780">
    <property type="entry name" value="Glyco_hydro_b"/>
</dbReference>
<sequence>MRFPLSFLLTILVDLCVGQTIWDIWQTDWNRNHLFSRLASNSISFTTPGAIGDANIVIDPNTQYQSMDGFGATLTDSSALILSNLKASNSSGYWSLLSKLFDPTEGASSAALSVIRVPLGASDLSASAYTFDDTWNDSSLGSFTLNSAPSYLWSTLADIKSVTQYLKIIVVPWSAPAWMKTSSSLYGGSLTSGYESIFAQYLFKSVQAMNNKGLRPYAISCQNEPQNSDSTYPTMLLSVSQEASVGKTLRSLLDSNGFSDVKLIGYDHNWDNAGTYPVQLMQQASSAFSGVAFHCYAGEVSGQATFTRAYPNKEVYFTECTGTVGSDWWSNIKWNMYHLFVGSTSYSARTVLLWNLAAHADGSPRLPGTDSCASGCRPVVSVDNNAWYLNEEYYLLAHSSRIVIPRDSGGPFGTRIGVTVEGTLSWTLSVQAYMTRRSSSSDQVKYGLVVINWYDNASSSWNPQPVSATIAFRGLQARYTFPVGLTTLWFYASEYGLNEEKLVVQEEVKAPSYPPRIRDAQCIMNKQ</sequence>
<evidence type="ECO:0000256" key="4">
    <source>
        <dbReference type="RuleBase" id="RU361188"/>
    </source>
</evidence>
<dbReference type="GO" id="GO:0006680">
    <property type="term" value="P:glucosylceramide catabolic process"/>
    <property type="evidence" value="ECO:0007669"/>
    <property type="project" value="TreeGrafter"/>
</dbReference>
<feature type="domain" description="Glycosyl hydrolase family 30 TIM-barrel" evidence="6">
    <location>
        <begin position="68"/>
        <end position="334"/>
    </location>
</feature>
<dbReference type="GO" id="GO:0016020">
    <property type="term" value="C:membrane"/>
    <property type="evidence" value="ECO:0007669"/>
    <property type="project" value="GOC"/>
</dbReference>
<evidence type="ECO:0000259" key="6">
    <source>
        <dbReference type="Pfam" id="PF02055"/>
    </source>
</evidence>
<evidence type="ECO:0000256" key="3">
    <source>
        <dbReference type="ARBA" id="ARBA00022801"/>
    </source>
</evidence>
<evidence type="ECO:0000256" key="5">
    <source>
        <dbReference type="SAM" id="SignalP"/>
    </source>
</evidence>
<feature type="chain" id="PRO_5002175492" evidence="5">
    <location>
        <begin position="19"/>
        <end position="527"/>
    </location>
</feature>
<dbReference type="AlphaFoldDB" id="A0A0C3AXW4"/>
<evidence type="ECO:0000313" key="8">
    <source>
        <dbReference type="Proteomes" id="UP000054097"/>
    </source>
</evidence>
<evidence type="ECO:0000256" key="2">
    <source>
        <dbReference type="ARBA" id="ARBA00022729"/>
    </source>
</evidence>
<dbReference type="InterPro" id="IPR017853">
    <property type="entry name" value="GH"/>
</dbReference>
<dbReference type="Gene3D" id="3.20.20.80">
    <property type="entry name" value="Glycosidases"/>
    <property type="match status" value="1"/>
</dbReference>
<proteinExistence type="inferred from homology"/>
<dbReference type="EMBL" id="KN824328">
    <property type="protein sequence ID" value="KIM24061.1"/>
    <property type="molecule type" value="Genomic_DNA"/>
</dbReference>
<keyword evidence="2 5" id="KW-0732">Signal</keyword>
<dbReference type="STRING" id="933852.A0A0C3AXW4"/>
<keyword evidence="3 4" id="KW-0378">Hydrolase</keyword>
<dbReference type="PANTHER" id="PTHR11069:SF23">
    <property type="entry name" value="LYSOSOMAL ACID GLUCOSYLCERAMIDASE"/>
    <property type="match status" value="1"/>
</dbReference>
<name>A0A0C3AXW4_SERVB</name>
<dbReference type="InterPro" id="IPR033453">
    <property type="entry name" value="Glyco_hydro_30_TIM-barrel"/>
</dbReference>
<dbReference type="Proteomes" id="UP000054097">
    <property type="component" value="Unassembled WGS sequence"/>
</dbReference>
<evidence type="ECO:0000313" key="7">
    <source>
        <dbReference type="EMBL" id="KIM24061.1"/>
    </source>
</evidence>
<dbReference type="HOGENOM" id="CLU_014379_2_0_1"/>
<dbReference type="InterPro" id="IPR001139">
    <property type="entry name" value="Glyco_hydro_30"/>
</dbReference>
<dbReference type="SUPFAM" id="SSF51445">
    <property type="entry name" value="(Trans)glycosidases"/>
    <property type="match status" value="1"/>
</dbReference>
<reference evidence="7 8" key="1">
    <citation type="submission" date="2014-04" db="EMBL/GenBank/DDBJ databases">
        <authorList>
            <consortium name="DOE Joint Genome Institute"/>
            <person name="Kuo A."/>
            <person name="Zuccaro A."/>
            <person name="Kohler A."/>
            <person name="Nagy L.G."/>
            <person name="Floudas D."/>
            <person name="Copeland A."/>
            <person name="Barry K.W."/>
            <person name="Cichocki N."/>
            <person name="Veneault-Fourrey C."/>
            <person name="LaButti K."/>
            <person name="Lindquist E.A."/>
            <person name="Lipzen A."/>
            <person name="Lundell T."/>
            <person name="Morin E."/>
            <person name="Murat C."/>
            <person name="Sun H."/>
            <person name="Tunlid A."/>
            <person name="Henrissat B."/>
            <person name="Grigoriev I.V."/>
            <person name="Hibbett D.S."/>
            <person name="Martin F."/>
            <person name="Nordberg H.P."/>
            <person name="Cantor M.N."/>
            <person name="Hua S.X."/>
        </authorList>
    </citation>
    <scope>NUCLEOTIDE SEQUENCE [LARGE SCALE GENOMIC DNA]</scope>
    <source>
        <strain evidence="7 8">MAFF 305830</strain>
    </source>
</reference>
<organism evidence="7 8">
    <name type="scientific">Serendipita vermifera MAFF 305830</name>
    <dbReference type="NCBI Taxonomy" id="933852"/>
    <lineage>
        <taxon>Eukaryota</taxon>
        <taxon>Fungi</taxon>
        <taxon>Dikarya</taxon>
        <taxon>Basidiomycota</taxon>
        <taxon>Agaricomycotina</taxon>
        <taxon>Agaricomycetes</taxon>
        <taxon>Sebacinales</taxon>
        <taxon>Serendipitaceae</taxon>
        <taxon>Serendipita</taxon>
    </lineage>
</organism>
<dbReference type="Pfam" id="PF02055">
    <property type="entry name" value="Glyco_hydro_30"/>
    <property type="match status" value="1"/>
</dbReference>
<gene>
    <name evidence="7" type="ORF">M408DRAFT_27349</name>
</gene>
<accession>A0A0C3AXW4</accession>
<keyword evidence="8" id="KW-1185">Reference proteome</keyword>
<comment type="similarity">
    <text evidence="1 4">Belongs to the glycosyl hydrolase 30 family.</text>
</comment>